<dbReference type="Proteomes" id="UP000075320">
    <property type="component" value="Unassembled WGS sequence"/>
</dbReference>
<feature type="region of interest" description="Disordered" evidence="2">
    <location>
        <begin position="120"/>
        <end position="145"/>
    </location>
</feature>
<dbReference type="EMBL" id="LUKE01000001">
    <property type="protein sequence ID" value="KYG67285.1"/>
    <property type="molecule type" value="Genomic_DNA"/>
</dbReference>
<evidence type="ECO:0000313" key="4">
    <source>
        <dbReference type="Proteomes" id="UP000075320"/>
    </source>
</evidence>
<dbReference type="AlphaFoldDB" id="A0A150WSV4"/>
<proteinExistence type="predicted"/>
<evidence type="ECO:0000313" key="3">
    <source>
        <dbReference type="EMBL" id="KYG67285.1"/>
    </source>
</evidence>
<protein>
    <submittedName>
        <fullName evidence="3">Actin-binding protein</fullName>
    </submittedName>
</protein>
<organism evidence="3 4">
    <name type="scientific">Bdellovibrio bacteriovorus</name>
    <dbReference type="NCBI Taxonomy" id="959"/>
    <lineage>
        <taxon>Bacteria</taxon>
        <taxon>Pseudomonadati</taxon>
        <taxon>Bdellovibrionota</taxon>
        <taxon>Bdellovibrionia</taxon>
        <taxon>Bdellovibrionales</taxon>
        <taxon>Pseudobdellovibrionaceae</taxon>
        <taxon>Bdellovibrio</taxon>
    </lineage>
</organism>
<evidence type="ECO:0000256" key="1">
    <source>
        <dbReference type="SAM" id="Coils"/>
    </source>
</evidence>
<dbReference type="OrthoDB" id="5296292at2"/>
<reference evidence="3 4" key="1">
    <citation type="submission" date="2016-03" db="EMBL/GenBank/DDBJ databases">
        <authorList>
            <person name="Ploux O."/>
        </authorList>
    </citation>
    <scope>NUCLEOTIDE SEQUENCE [LARGE SCALE GENOMIC DNA]</scope>
    <source>
        <strain evidence="3 4">R0</strain>
    </source>
</reference>
<sequence>MATPTFQKMIQDLTASKGVQNLLEGFQKLNDEIKKKETELKTAFDQQRDEKIEMAWKKYQEIIKALSASEEKIEKEVNKTIKNVKASADSLEKNIAAYKKKAIAQKAKWEKSVFNKTMSAKTSKKKATVKKAAKKTVRKATKKAK</sequence>
<feature type="compositionally biased region" description="Basic residues" evidence="2">
    <location>
        <begin position="122"/>
        <end position="145"/>
    </location>
</feature>
<keyword evidence="1" id="KW-0175">Coiled coil</keyword>
<comment type="caution">
    <text evidence="3">The sequence shown here is derived from an EMBL/GenBank/DDBJ whole genome shotgun (WGS) entry which is preliminary data.</text>
</comment>
<dbReference type="RefSeq" id="WP_061834860.1">
    <property type="nucleotide sequence ID" value="NZ_LUKE01000001.1"/>
</dbReference>
<gene>
    <name evidence="3" type="ORF">AZI86_09805</name>
</gene>
<feature type="coiled-coil region" evidence="1">
    <location>
        <begin position="74"/>
        <end position="108"/>
    </location>
</feature>
<name>A0A150WSV4_BDEBC</name>
<accession>A0A150WSV4</accession>
<feature type="coiled-coil region" evidence="1">
    <location>
        <begin position="19"/>
        <end position="46"/>
    </location>
</feature>
<keyword evidence="4" id="KW-1185">Reference proteome</keyword>
<evidence type="ECO:0000256" key="2">
    <source>
        <dbReference type="SAM" id="MobiDB-lite"/>
    </source>
</evidence>